<keyword evidence="1 5" id="KW-0132">Cell division</keyword>
<dbReference type="Pfam" id="PF04472">
    <property type="entry name" value="SepF"/>
    <property type="match status" value="1"/>
</dbReference>
<accession>A0ABW1QAH4</accession>
<comment type="function">
    <text evidence="4">Cell division protein that is part of the divisome complex and is recruited early to the Z-ring. Probably stimulates Z-ring formation, perhaps through the cross-linking of FtsZ protofilaments. Its function overlaps with FtsA.</text>
</comment>
<reference evidence="6" key="1">
    <citation type="journal article" date="2019" name="Int. J. Syst. Evol. Microbiol.">
        <title>The Global Catalogue of Microorganisms (GCM) 10K type strain sequencing project: providing services to taxonomists for standard genome sequencing and annotation.</title>
        <authorList>
            <consortium name="The Broad Institute Genomics Platform"/>
            <consortium name="The Broad Institute Genome Sequencing Center for Infectious Disease"/>
            <person name="Wu L."/>
            <person name="Ma J."/>
        </authorList>
    </citation>
    <scope>NUCLEOTIDE SEQUENCE [LARGE SCALE GENOMIC DNA]</scope>
    <source>
        <strain evidence="6">CCUG 51943</strain>
    </source>
</reference>
<dbReference type="GO" id="GO:0051301">
    <property type="term" value="P:cell division"/>
    <property type="evidence" value="ECO:0007669"/>
    <property type="project" value="UniProtKB-KW"/>
</dbReference>
<keyword evidence="3" id="KW-0131">Cell cycle</keyword>
<protein>
    <submittedName>
        <fullName evidence="5">Cell division protein SepF</fullName>
    </submittedName>
</protein>
<dbReference type="RefSeq" id="WP_376999214.1">
    <property type="nucleotide sequence ID" value="NZ_JBHSQE010000001.1"/>
</dbReference>
<proteinExistence type="predicted"/>
<dbReference type="InterPro" id="IPR007561">
    <property type="entry name" value="Cell_div_SepF/SepF-rel"/>
</dbReference>
<evidence type="ECO:0000256" key="4">
    <source>
        <dbReference type="ARBA" id="ARBA00044936"/>
    </source>
</evidence>
<evidence type="ECO:0000256" key="2">
    <source>
        <dbReference type="ARBA" id="ARBA00023210"/>
    </source>
</evidence>
<evidence type="ECO:0000313" key="5">
    <source>
        <dbReference type="EMBL" id="MFC6145503.1"/>
    </source>
</evidence>
<evidence type="ECO:0000256" key="3">
    <source>
        <dbReference type="ARBA" id="ARBA00023306"/>
    </source>
</evidence>
<sequence length="157" mass="17892">MSIIRNAKEFFGLTPIDMEHEDAYYDYDREEPRYRSSGSAAYAPSRDYGYDYDRDREERPRYTPAAKLVAVEVSSYSQAAQIGEPFRDGDAVVFDMTRMEPGENKRIVDFAAGLCYALRGTMVNVSKNVDTDRQVFAIVPEGADFSQVELERSAKLR</sequence>
<dbReference type="Proteomes" id="UP001596244">
    <property type="component" value="Unassembled WGS sequence"/>
</dbReference>
<dbReference type="PANTHER" id="PTHR35798:SF1">
    <property type="entry name" value="CELL DIVISION PROTEIN SEPF"/>
    <property type="match status" value="1"/>
</dbReference>
<dbReference type="EMBL" id="JBHSQE010000001">
    <property type="protein sequence ID" value="MFC6145503.1"/>
    <property type="molecule type" value="Genomic_DNA"/>
</dbReference>
<dbReference type="InterPro" id="IPR023052">
    <property type="entry name" value="Cell_div_SepF"/>
</dbReference>
<comment type="caution">
    <text evidence="5">The sequence shown here is derived from an EMBL/GenBank/DDBJ whole genome shotgun (WGS) entry which is preliminary data.</text>
</comment>
<dbReference type="Gene3D" id="3.30.110.150">
    <property type="entry name" value="SepF-like protein"/>
    <property type="match status" value="1"/>
</dbReference>
<evidence type="ECO:0000256" key="1">
    <source>
        <dbReference type="ARBA" id="ARBA00022618"/>
    </source>
</evidence>
<keyword evidence="6" id="KW-1185">Reference proteome</keyword>
<evidence type="ECO:0000313" key="6">
    <source>
        <dbReference type="Proteomes" id="UP001596244"/>
    </source>
</evidence>
<dbReference type="PANTHER" id="PTHR35798">
    <property type="entry name" value="CELL DIVISION PROTEIN SEPF"/>
    <property type="match status" value="1"/>
</dbReference>
<keyword evidence="2" id="KW-0717">Septation</keyword>
<gene>
    <name evidence="5" type="ORF">ACFPUZ_01585</name>
</gene>
<dbReference type="InterPro" id="IPR038594">
    <property type="entry name" value="SepF-like_sf"/>
</dbReference>
<name>A0ABW1QAH4_9CORY</name>
<organism evidence="5 6">
    <name type="scientific">Corynebacterium nasicanis</name>
    <dbReference type="NCBI Taxonomy" id="1448267"/>
    <lineage>
        <taxon>Bacteria</taxon>
        <taxon>Bacillati</taxon>
        <taxon>Actinomycetota</taxon>
        <taxon>Actinomycetes</taxon>
        <taxon>Mycobacteriales</taxon>
        <taxon>Corynebacteriaceae</taxon>
        <taxon>Corynebacterium</taxon>
    </lineage>
</organism>